<feature type="domain" description="Stability determinant" evidence="1">
    <location>
        <begin position="80"/>
        <end position="110"/>
    </location>
</feature>
<proteinExistence type="predicted"/>
<protein>
    <recommendedName>
        <fullName evidence="1">Stability determinant domain-containing protein</fullName>
    </recommendedName>
</protein>
<evidence type="ECO:0000313" key="3">
    <source>
        <dbReference type="Proteomes" id="UP000450012"/>
    </source>
</evidence>
<evidence type="ECO:0000259" key="1">
    <source>
        <dbReference type="Pfam" id="PF21217"/>
    </source>
</evidence>
<name>A0A7X4KDC6_9BURK</name>
<comment type="caution">
    <text evidence="2">The sequence shown here is derived from an EMBL/GenBank/DDBJ whole genome shotgun (WGS) entry which is preliminary data.</text>
</comment>
<evidence type="ECO:0000313" key="2">
    <source>
        <dbReference type="EMBL" id="MYM69070.1"/>
    </source>
</evidence>
<sequence length="120" mass="13539">MKTQTIEPEALAKLARAKHEFSVSAQPDDLGWVVCVHDMQGDRLLLDLESKAAAVFDALEAVEQRLRALGIEQFDIKQMEKEEGYDEWLIGEVQEALDDPSPLVPHEEAMRRIRAAIKAK</sequence>
<organism evidence="2 3">
    <name type="scientific">Duganella rivi</name>
    <dbReference type="NCBI Taxonomy" id="2666083"/>
    <lineage>
        <taxon>Bacteria</taxon>
        <taxon>Pseudomonadati</taxon>
        <taxon>Pseudomonadota</taxon>
        <taxon>Betaproteobacteria</taxon>
        <taxon>Burkholderiales</taxon>
        <taxon>Oxalobacteraceae</taxon>
        <taxon>Telluria group</taxon>
        <taxon>Duganella</taxon>
    </lineage>
</organism>
<dbReference type="AlphaFoldDB" id="A0A7X4KDC6"/>
<dbReference type="EMBL" id="WWCK01000006">
    <property type="protein sequence ID" value="MYM69070.1"/>
    <property type="molecule type" value="Genomic_DNA"/>
</dbReference>
<reference evidence="2 3" key="1">
    <citation type="submission" date="2019-12" db="EMBL/GenBank/DDBJ databases">
        <title>Novel species isolated from a subtropical stream in China.</title>
        <authorList>
            <person name="Lu H."/>
        </authorList>
    </citation>
    <scope>NUCLEOTIDE SEQUENCE [LARGE SCALE GENOMIC DNA]</scope>
    <source>
        <strain evidence="2 3">FT55W</strain>
    </source>
</reference>
<dbReference type="RefSeq" id="WP_166454684.1">
    <property type="nucleotide sequence ID" value="NZ_WWCK01000006.1"/>
</dbReference>
<gene>
    <name evidence="2" type="ORF">GTP45_19820</name>
</gene>
<accession>A0A7X4KDC6</accession>
<keyword evidence="3" id="KW-1185">Reference proteome</keyword>
<dbReference type="Proteomes" id="UP000450012">
    <property type="component" value="Unassembled WGS sequence"/>
</dbReference>
<dbReference type="InterPro" id="IPR048851">
    <property type="entry name" value="PaaA2_dom"/>
</dbReference>
<dbReference type="Gene3D" id="6.20.450.20">
    <property type="match status" value="1"/>
</dbReference>
<dbReference type="Pfam" id="PF21217">
    <property type="entry name" value="PaaA2"/>
    <property type="match status" value="1"/>
</dbReference>